<dbReference type="OrthoDB" id="1938144at2759"/>
<dbReference type="InterPro" id="IPR007527">
    <property type="entry name" value="Znf_SWIM"/>
</dbReference>
<dbReference type="PANTHER" id="PTHR31973:SF195">
    <property type="entry name" value="MUDR FAMILY TRANSPOSASE"/>
    <property type="match status" value="1"/>
</dbReference>
<dbReference type="Pfam" id="PF03108">
    <property type="entry name" value="DBD_Tnp_Mut"/>
    <property type="match status" value="1"/>
</dbReference>
<name>A0A444YAZ9_ARAHY</name>
<dbReference type="Gramene" id="arahy.Tifrunner.gnm2.ann2.Ah17g198800.1">
    <property type="protein sequence ID" value="arahy.Tifrunner.gnm2.ann2.Ah17g198800.1-CDS"/>
    <property type="gene ID" value="arahy.Tifrunner.gnm2.ann2.Ah17g198800"/>
</dbReference>
<proteinExistence type="predicted"/>
<dbReference type="AlphaFoldDB" id="A0A444YAZ9"/>
<keyword evidence="8" id="KW-1185">Reference proteome</keyword>
<dbReference type="PANTHER" id="PTHR31973">
    <property type="entry name" value="POLYPROTEIN, PUTATIVE-RELATED"/>
    <property type="match status" value="1"/>
</dbReference>
<evidence type="ECO:0000259" key="6">
    <source>
        <dbReference type="PROSITE" id="PS50966"/>
    </source>
</evidence>
<gene>
    <name evidence="7" type="ORF">Ahy_B07g086830</name>
</gene>
<dbReference type="STRING" id="3818.A0A444YAZ9"/>
<evidence type="ECO:0000256" key="1">
    <source>
        <dbReference type="ARBA" id="ARBA00022723"/>
    </source>
</evidence>
<dbReference type="Pfam" id="PF10551">
    <property type="entry name" value="MULE"/>
    <property type="match status" value="1"/>
</dbReference>
<comment type="caution">
    <text evidence="7">The sequence shown here is derived from an EMBL/GenBank/DDBJ whole genome shotgun (WGS) entry which is preliminary data.</text>
</comment>
<evidence type="ECO:0000256" key="5">
    <source>
        <dbReference type="SAM" id="MobiDB-lite"/>
    </source>
</evidence>
<evidence type="ECO:0000256" key="3">
    <source>
        <dbReference type="ARBA" id="ARBA00022833"/>
    </source>
</evidence>
<dbReference type="EMBL" id="SDMP01000017">
    <property type="protein sequence ID" value="RYQ98987.1"/>
    <property type="molecule type" value="Genomic_DNA"/>
</dbReference>
<sequence>MDTSNNIVAIVYFDGSISTATNEGVTFICDEPTFFTISQTMSFVELNAGLCQDINGGSKREVVKIKYRCPISIVNGNIKYQAVKISSDNDMRLLCMTYRQFQPHITVIELYVEFEDVAKANDDGAGPSSCPVKEQCDEEVPTPCPANQQCNETVLRSCSANKQCDETVPCLSPANHQCDETVPSSYPQLEEVKPSPFPIRGTECEINNSESDTFLEQEHRSGGNGADDTDGCEDEENVPNRVAIEHPFEPVPFMRTLDLEAMHAPEFPQYVNVSKNYAANGELCVGMLFKNKEGVVQAIKNYSLSKSVDYKVHESEPATFYCKCKYFGSGCKWLVRVSFIKNKDVWEIRRYNGPHTCNLEMASQDHTKLDSDMIAQHIGPMVRDDPSFNVNHVISEIQSWYGYTTTYRKAYLAKQKAIENIYGSWEGSFEILPKWLEALSLIVHGSIVELETLPAYHGTELLPNVRLFHRLFWTFGPCIKAFEHCKPIVQVDGTHLHGKYEGTLLVAVAQDGNKSLLPIAFAIVDDETVDAWYFFLYNLRKHVVMKDGVTIISDDHESIKTAIKRCHDMWAPPKAFHMYCIRHIASNFLRKFEKPYLHRLVVSIGYSRTEREYNYHYKQMRQHGDAYIKWLDEIPREKWVQAFDGGHRYGHMTTNLVECISSVLKGVRNLPIAALVRATYLRLCELFASKSREVYARKDTGNVFSEMLMTRLQENQLAAESVLVTTFVSENEIFYVQEPSSKEELKVDLRHGYCDCGDFQTDRYPCPHVIACCSNQNINWEVYVNDIYRIDKVCKVYEKEFEVVGHQNTWPVYNGPRIQPNSLSKRNMKGRPKSTSFLNEMDEREIHQLKRRRREGLRGKRVRRRVKSSLQL</sequence>
<keyword evidence="2 4" id="KW-0863">Zinc-finger</keyword>
<reference evidence="7 8" key="1">
    <citation type="submission" date="2019-01" db="EMBL/GenBank/DDBJ databases">
        <title>Sequencing of cultivated peanut Arachis hypogaea provides insights into genome evolution and oil improvement.</title>
        <authorList>
            <person name="Chen X."/>
        </authorList>
    </citation>
    <scope>NUCLEOTIDE SEQUENCE [LARGE SCALE GENOMIC DNA]</scope>
    <source>
        <strain evidence="8">cv. Fuhuasheng</strain>
        <tissue evidence="7">Leaves</tissue>
    </source>
</reference>
<keyword evidence="1" id="KW-0479">Metal-binding</keyword>
<dbReference type="Pfam" id="PF04434">
    <property type="entry name" value="SWIM"/>
    <property type="match status" value="1"/>
</dbReference>
<dbReference type="SMART" id="SM00575">
    <property type="entry name" value="ZnF_PMZ"/>
    <property type="match status" value="1"/>
</dbReference>
<dbReference type="InterPro" id="IPR018289">
    <property type="entry name" value="MULE_transposase_dom"/>
</dbReference>
<dbReference type="Proteomes" id="UP000289738">
    <property type="component" value="Chromosome B07"/>
</dbReference>
<feature type="region of interest" description="Disordered" evidence="5">
    <location>
        <begin position="821"/>
        <end position="842"/>
    </location>
</feature>
<evidence type="ECO:0000256" key="4">
    <source>
        <dbReference type="PROSITE-ProRule" id="PRU00325"/>
    </source>
</evidence>
<accession>A0A444YAZ9</accession>
<dbReference type="GO" id="GO:0008270">
    <property type="term" value="F:zinc ion binding"/>
    <property type="evidence" value="ECO:0007669"/>
    <property type="project" value="UniProtKB-KW"/>
</dbReference>
<feature type="region of interest" description="Disordered" evidence="5">
    <location>
        <begin position="213"/>
        <end position="235"/>
    </location>
</feature>
<dbReference type="InterPro" id="IPR004332">
    <property type="entry name" value="Transposase_MuDR"/>
</dbReference>
<keyword evidence="3" id="KW-0862">Zinc</keyword>
<dbReference type="InterPro" id="IPR006564">
    <property type="entry name" value="Znf_PMZ"/>
</dbReference>
<evidence type="ECO:0000313" key="8">
    <source>
        <dbReference type="Proteomes" id="UP000289738"/>
    </source>
</evidence>
<evidence type="ECO:0000313" key="7">
    <source>
        <dbReference type="EMBL" id="RYQ98987.1"/>
    </source>
</evidence>
<protein>
    <recommendedName>
        <fullName evidence="6">SWIM-type domain-containing protein</fullName>
    </recommendedName>
</protein>
<evidence type="ECO:0000256" key="2">
    <source>
        <dbReference type="ARBA" id="ARBA00022771"/>
    </source>
</evidence>
<organism evidence="7 8">
    <name type="scientific">Arachis hypogaea</name>
    <name type="common">Peanut</name>
    <dbReference type="NCBI Taxonomy" id="3818"/>
    <lineage>
        <taxon>Eukaryota</taxon>
        <taxon>Viridiplantae</taxon>
        <taxon>Streptophyta</taxon>
        <taxon>Embryophyta</taxon>
        <taxon>Tracheophyta</taxon>
        <taxon>Spermatophyta</taxon>
        <taxon>Magnoliopsida</taxon>
        <taxon>eudicotyledons</taxon>
        <taxon>Gunneridae</taxon>
        <taxon>Pentapetalae</taxon>
        <taxon>rosids</taxon>
        <taxon>fabids</taxon>
        <taxon>Fabales</taxon>
        <taxon>Fabaceae</taxon>
        <taxon>Papilionoideae</taxon>
        <taxon>50 kb inversion clade</taxon>
        <taxon>dalbergioids sensu lato</taxon>
        <taxon>Dalbergieae</taxon>
        <taxon>Pterocarpus clade</taxon>
        <taxon>Arachis</taxon>
    </lineage>
</organism>
<dbReference type="PROSITE" id="PS50966">
    <property type="entry name" value="ZF_SWIM"/>
    <property type="match status" value="1"/>
</dbReference>
<feature type="domain" description="SWIM-type" evidence="6">
    <location>
        <begin position="745"/>
        <end position="777"/>
    </location>
</feature>